<accession>A0A2I0KES4</accession>
<proteinExistence type="predicted"/>
<evidence type="ECO:0000313" key="1">
    <source>
        <dbReference type="EMBL" id="PKI67004.1"/>
    </source>
</evidence>
<organism evidence="1 2">
    <name type="scientific">Punica granatum</name>
    <name type="common">Pomegranate</name>
    <dbReference type="NCBI Taxonomy" id="22663"/>
    <lineage>
        <taxon>Eukaryota</taxon>
        <taxon>Viridiplantae</taxon>
        <taxon>Streptophyta</taxon>
        <taxon>Embryophyta</taxon>
        <taxon>Tracheophyta</taxon>
        <taxon>Spermatophyta</taxon>
        <taxon>Magnoliopsida</taxon>
        <taxon>eudicotyledons</taxon>
        <taxon>Gunneridae</taxon>
        <taxon>Pentapetalae</taxon>
        <taxon>rosids</taxon>
        <taxon>malvids</taxon>
        <taxon>Myrtales</taxon>
        <taxon>Lythraceae</taxon>
        <taxon>Punica</taxon>
    </lineage>
</organism>
<dbReference type="Proteomes" id="UP000233551">
    <property type="component" value="Unassembled WGS sequence"/>
</dbReference>
<gene>
    <name evidence="1" type="ORF">CRG98_012542</name>
</gene>
<dbReference type="EMBL" id="PGOL01000645">
    <property type="protein sequence ID" value="PKI67004.1"/>
    <property type="molecule type" value="Genomic_DNA"/>
</dbReference>
<dbReference type="AlphaFoldDB" id="A0A2I0KES4"/>
<comment type="caution">
    <text evidence="1">The sequence shown here is derived from an EMBL/GenBank/DDBJ whole genome shotgun (WGS) entry which is preliminary data.</text>
</comment>
<reference evidence="1 2" key="1">
    <citation type="submission" date="2017-11" db="EMBL/GenBank/DDBJ databases">
        <title>De-novo sequencing of pomegranate (Punica granatum L.) genome.</title>
        <authorList>
            <person name="Akparov Z."/>
            <person name="Amiraslanov A."/>
            <person name="Hajiyeva S."/>
            <person name="Abbasov M."/>
            <person name="Kaur K."/>
            <person name="Hamwieh A."/>
            <person name="Solovyev V."/>
            <person name="Salamov A."/>
            <person name="Braich B."/>
            <person name="Kosarev P."/>
            <person name="Mahmoud A."/>
            <person name="Hajiyev E."/>
            <person name="Babayeva S."/>
            <person name="Izzatullayeva V."/>
            <person name="Mammadov A."/>
            <person name="Mammadov A."/>
            <person name="Sharifova S."/>
            <person name="Ojaghi J."/>
            <person name="Eynullazada K."/>
            <person name="Bayramov B."/>
            <person name="Abdulazimova A."/>
            <person name="Shahmuradov I."/>
        </authorList>
    </citation>
    <scope>NUCLEOTIDE SEQUENCE [LARGE SCALE GENOMIC DNA]</scope>
    <source>
        <strain evidence="2">cv. AG2017</strain>
        <tissue evidence="1">Leaf</tissue>
    </source>
</reference>
<protein>
    <submittedName>
        <fullName evidence="1">Uncharacterized protein</fullName>
    </submittedName>
</protein>
<name>A0A2I0KES4_PUNGR</name>
<evidence type="ECO:0000313" key="2">
    <source>
        <dbReference type="Proteomes" id="UP000233551"/>
    </source>
</evidence>
<keyword evidence="2" id="KW-1185">Reference proteome</keyword>
<sequence>MKSPVVRVSYSSSLLVAGKVSTMAYFKGSPSGGMRTHPAPEALVVEDPLVMRIPGSSSSPVRPSLISNSVDHVASLMKSIRACALIAVLGP</sequence>